<organism evidence="2 3">
    <name type="scientific">Protea cynaroides</name>
    <dbReference type="NCBI Taxonomy" id="273540"/>
    <lineage>
        <taxon>Eukaryota</taxon>
        <taxon>Viridiplantae</taxon>
        <taxon>Streptophyta</taxon>
        <taxon>Embryophyta</taxon>
        <taxon>Tracheophyta</taxon>
        <taxon>Spermatophyta</taxon>
        <taxon>Magnoliopsida</taxon>
        <taxon>Proteales</taxon>
        <taxon>Proteaceae</taxon>
        <taxon>Protea</taxon>
    </lineage>
</organism>
<feature type="compositionally biased region" description="Polar residues" evidence="1">
    <location>
        <begin position="1"/>
        <end position="14"/>
    </location>
</feature>
<sequence>MELTSATKHSTSKGSVKYSENTERKKKQKELQPLKRWQRSQRFDRLGCRSILLHY</sequence>
<dbReference type="Proteomes" id="UP001141806">
    <property type="component" value="Unassembled WGS sequence"/>
</dbReference>
<gene>
    <name evidence="2" type="ORF">NE237_008762</name>
</gene>
<feature type="region of interest" description="Disordered" evidence="1">
    <location>
        <begin position="1"/>
        <end position="35"/>
    </location>
</feature>
<accession>A0A9Q0QZZ9</accession>
<evidence type="ECO:0000313" key="2">
    <source>
        <dbReference type="EMBL" id="KAJ4977982.1"/>
    </source>
</evidence>
<name>A0A9Q0QZZ9_9MAGN</name>
<evidence type="ECO:0000256" key="1">
    <source>
        <dbReference type="SAM" id="MobiDB-lite"/>
    </source>
</evidence>
<dbReference type="AlphaFoldDB" id="A0A9Q0QZZ9"/>
<reference evidence="2" key="1">
    <citation type="journal article" date="2023" name="Plant J.">
        <title>The genome of the king protea, Protea cynaroides.</title>
        <authorList>
            <person name="Chang J."/>
            <person name="Duong T.A."/>
            <person name="Schoeman C."/>
            <person name="Ma X."/>
            <person name="Roodt D."/>
            <person name="Barker N."/>
            <person name="Li Z."/>
            <person name="Van de Peer Y."/>
            <person name="Mizrachi E."/>
        </authorList>
    </citation>
    <scope>NUCLEOTIDE SEQUENCE</scope>
    <source>
        <tissue evidence="2">Young leaves</tissue>
    </source>
</reference>
<keyword evidence="3" id="KW-1185">Reference proteome</keyword>
<dbReference type="EMBL" id="JAMYWD010000002">
    <property type="protein sequence ID" value="KAJ4977982.1"/>
    <property type="molecule type" value="Genomic_DNA"/>
</dbReference>
<comment type="caution">
    <text evidence="2">The sequence shown here is derived from an EMBL/GenBank/DDBJ whole genome shotgun (WGS) entry which is preliminary data.</text>
</comment>
<evidence type="ECO:0000313" key="3">
    <source>
        <dbReference type="Proteomes" id="UP001141806"/>
    </source>
</evidence>
<proteinExistence type="predicted"/>
<protein>
    <submittedName>
        <fullName evidence="2">Uncharacterized protein</fullName>
    </submittedName>
</protein>